<keyword evidence="1" id="KW-1133">Transmembrane helix</keyword>
<comment type="caution">
    <text evidence="3">The sequence shown here is derived from an EMBL/GenBank/DDBJ whole genome shotgun (WGS) entry which is preliminary data.</text>
</comment>
<keyword evidence="4" id="KW-1185">Reference proteome</keyword>
<keyword evidence="1" id="KW-0472">Membrane</keyword>
<accession>A0ABS7XAH1</accession>
<name>A0ABS7XAH1_9GAMM</name>
<dbReference type="EMBL" id="JAERPS020000002">
    <property type="protein sequence ID" value="MBZ9611612.1"/>
    <property type="molecule type" value="Genomic_DNA"/>
</dbReference>
<protein>
    <submittedName>
        <fullName evidence="3">DUF4198 domain-containing protein</fullName>
    </submittedName>
</protein>
<dbReference type="InterPro" id="IPR046474">
    <property type="entry name" value="DUF6795"/>
</dbReference>
<keyword evidence="1" id="KW-0812">Transmembrane</keyword>
<evidence type="ECO:0000313" key="3">
    <source>
        <dbReference type="EMBL" id="MBZ9611612.1"/>
    </source>
</evidence>
<sequence length="196" mass="22596">MLLYDRIGLRWPSGKPRTLIYRQKMTSIRLVTRNIVLGSVVILAFSPQVMASMFGWFKKYDVHLSPVVQGKITLDGKPLAGIKVFRELDYDTSYNDELVTDEQGQFYFAEKNIKSRQPGNKLDQSTIRQVISLDHQGKTFVLWYLNTSSIEPQQAVVQRLAALNCEISDEELEHVFPNIEKPDFPHSTFSICRWPD</sequence>
<dbReference type="RefSeq" id="WP_224673335.1">
    <property type="nucleotide sequence ID" value="NZ_JAERPS020000002.1"/>
</dbReference>
<reference evidence="3 4" key="1">
    <citation type="submission" date="2020-12" db="EMBL/GenBank/DDBJ databases">
        <authorList>
            <person name="Ruan W."/>
            <person name="Khan S.A."/>
            <person name="Jeon C.O."/>
        </authorList>
    </citation>
    <scope>NUCLEOTIDE SEQUENCE [LARGE SCALE GENOMIC DNA]</scope>
    <source>
        <strain evidence="3 4">MA-13</strain>
    </source>
</reference>
<evidence type="ECO:0000256" key="1">
    <source>
        <dbReference type="SAM" id="Phobius"/>
    </source>
</evidence>
<evidence type="ECO:0000259" key="2">
    <source>
        <dbReference type="Pfam" id="PF20598"/>
    </source>
</evidence>
<organism evidence="3 4">
    <name type="scientific">Rheinheimera maricola</name>
    <dbReference type="NCBI Taxonomy" id="2793282"/>
    <lineage>
        <taxon>Bacteria</taxon>
        <taxon>Pseudomonadati</taxon>
        <taxon>Pseudomonadota</taxon>
        <taxon>Gammaproteobacteria</taxon>
        <taxon>Chromatiales</taxon>
        <taxon>Chromatiaceae</taxon>
        <taxon>Rheinheimera</taxon>
    </lineage>
</organism>
<gene>
    <name evidence="3" type="ORF">I4W93_008370</name>
</gene>
<dbReference type="Proteomes" id="UP000663814">
    <property type="component" value="Unassembled WGS sequence"/>
</dbReference>
<feature type="transmembrane region" description="Helical" evidence="1">
    <location>
        <begin position="35"/>
        <end position="57"/>
    </location>
</feature>
<dbReference type="Pfam" id="PF20598">
    <property type="entry name" value="DUF6795"/>
    <property type="match status" value="1"/>
</dbReference>
<reference evidence="3 4" key="2">
    <citation type="submission" date="2021-08" db="EMBL/GenBank/DDBJ databases">
        <title>Rheinheimera aquimaris sp. nov., isolated from seawater of the East Sea in Korea.</title>
        <authorList>
            <person name="Kim K.H."/>
            <person name="Wenting R."/>
            <person name="Kim K.R."/>
            <person name="Jeon C.O."/>
        </authorList>
    </citation>
    <scope>NUCLEOTIDE SEQUENCE [LARGE SCALE GENOMIC DNA]</scope>
    <source>
        <strain evidence="3 4">MA-13</strain>
    </source>
</reference>
<evidence type="ECO:0000313" key="4">
    <source>
        <dbReference type="Proteomes" id="UP000663814"/>
    </source>
</evidence>
<proteinExistence type="predicted"/>
<feature type="domain" description="DUF6795" evidence="2">
    <location>
        <begin position="68"/>
        <end position="170"/>
    </location>
</feature>